<evidence type="ECO:0000256" key="4">
    <source>
        <dbReference type="ARBA" id="ARBA00051683"/>
    </source>
</evidence>
<dbReference type="AlphaFoldDB" id="A0AAQ3R5V9"/>
<name>A0AAQ3R5V9_9PEZI</name>
<dbReference type="InterPro" id="IPR002347">
    <property type="entry name" value="SDR_fam"/>
</dbReference>
<dbReference type="Proteomes" id="UP001303373">
    <property type="component" value="Chromosome 8"/>
</dbReference>
<dbReference type="EMBL" id="CP138587">
    <property type="protein sequence ID" value="WPH02511.1"/>
    <property type="molecule type" value="Genomic_DNA"/>
</dbReference>
<comment type="catalytic activity">
    <reaction evidence="4">
        <text>D-mannitol + NADP(+) = D-fructose + NADPH + H(+)</text>
        <dbReference type="Rhea" id="RHEA:16765"/>
        <dbReference type="ChEBI" id="CHEBI:15378"/>
        <dbReference type="ChEBI" id="CHEBI:16899"/>
        <dbReference type="ChEBI" id="CHEBI:37721"/>
        <dbReference type="ChEBI" id="CHEBI:57783"/>
        <dbReference type="ChEBI" id="CHEBI:58349"/>
        <dbReference type="EC" id="1.1.1.138"/>
    </reaction>
    <physiologicalReaction direction="left-to-right" evidence="4">
        <dbReference type="Rhea" id="RHEA:16766"/>
    </physiologicalReaction>
    <physiologicalReaction direction="right-to-left" evidence="4">
        <dbReference type="Rhea" id="RHEA:16767"/>
    </physiologicalReaction>
</comment>
<dbReference type="InterPro" id="IPR020904">
    <property type="entry name" value="Sc_DH/Rdtase_CS"/>
</dbReference>
<protein>
    <recommendedName>
        <fullName evidence="6">NADP-dependent mannitol dehydrogenase</fullName>
        <ecNumber evidence="5">1.1.1.138</ecNumber>
    </recommendedName>
</protein>
<evidence type="ECO:0000256" key="3">
    <source>
        <dbReference type="ARBA" id="ARBA00023002"/>
    </source>
</evidence>
<dbReference type="PRINTS" id="PR00080">
    <property type="entry name" value="SDRFAMILY"/>
</dbReference>
<dbReference type="Pfam" id="PF13561">
    <property type="entry name" value="adh_short_C2"/>
    <property type="match status" value="1"/>
</dbReference>
<keyword evidence="3" id="KW-0560">Oxidoreductase</keyword>
<evidence type="ECO:0000313" key="8">
    <source>
        <dbReference type="Proteomes" id="UP001303373"/>
    </source>
</evidence>
<evidence type="ECO:0000256" key="6">
    <source>
        <dbReference type="ARBA" id="ARBA00069279"/>
    </source>
</evidence>
<dbReference type="PROSITE" id="PS00061">
    <property type="entry name" value="ADH_SHORT"/>
    <property type="match status" value="1"/>
</dbReference>
<comment type="similarity">
    <text evidence="1">Belongs to the short-chain dehydrogenases/reductases (SDR) family.</text>
</comment>
<evidence type="ECO:0000256" key="5">
    <source>
        <dbReference type="ARBA" id="ARBA00066645"/>
    </source>
</evidence>
<accession>A0AAQ3R5V9</accession>
<dbReference type="Gene3D" id="3.40.50.720">
    <property type="entry name" value="NAD(P)-binding Rossmann-like Domain"/>
    <property type="match status" value="1"/>
</dbReference>
<sequence length="347" mass="36957">MFARTALRVAGRRIARPAAVQTPVFRSSFNSSAKNADPEVHVASFAKGQRKIESLEVPATGNGPVAPPGADEKKVAVPFKKDGYSHLTPTLAKFTCPDKVAVITGGGRGLGFNMAQALAEVGVRGIAIMDVQKELGEAAAQELSEQTGVDVRFYCVDVRDSEGIAKTVEDIADHYGALDILINAAGIADSNIKAETYDIEKFRRLIDINVTGSFLVAQAVGNQMIKSGKGGSIVNIASMSGSVVNYPQEQSCYNASKAAVIQLTKSLAAEWARHGIRVNSISPGYMDTALNRVPALDAQKRIWVDHTPQKRLGAVDDLNNLAVYLASDGSAFMTGNNCLIDGGYTLW</sequence>
<reference evidence="7 8" key="1">
    <citation type="submission" date="2023-11" db="EMBL/GenBank/DDBJ databases">
        <title>An acidophilic fungus is an integral part of prey digestion in a carnivorous sundew plant.</title>
        <authorList>
            <person name="Tsai I.J."/>
        </authorList>
    </citation>
    <scope>NUCLEOTIDE SEQUENCE [LARGE SCALE GENOMIC DNA]</scope>
    <source>
        <strain evidence="7">169a</strain>
    </source>
</reference>
<organism evidence="7 8">
    <name type="scientific">Acrodontium crateriforme</name>
    <dbReference type="NCBI Taxonomy" id="150365"/>
    <lineage>
        <taxon>Eukaryota</taxon>
        <taxon>Fungi</taxon>
        <taxon>Dikarya</taxon>
        <taxon>Ascomycota</taxon>
        <taxon>Pezizomycotina</taxon>
        <taxon>Dothideomycetes</taxon>
        <taxon>Dothideomycetidae</taxon>
        <taxon>Mycosphaerellales</taxon>
        <taxon>Teratosphaeriaceae</taxon>
        <taxon>Acrodontium</taxon>
    </lineage>
</organism>
<gene>
    <name evidence="7" type="ORF">R9X50_00537600</name>
</gene>
<dbReference type="SUPFAM" id="SSF51735">
    <property type="entry name" value="NAD(P)-binding Rossmann-fold domains"/>
    <property type="match status" value="1"/>
</dbReference>
<dbReference type="InterPro" id="IPR036291">
    <property type="entry name" value="NAD(P)-bd_dom_sf"/>
</dbReference>
<dbReference type="GO" id="GO:0019594">
    <property type="term" value="P:mannitol metabolic process"/>
    <property type="evidence" value="ECO:0007669"/>
    <property type="project" value="UniProtKB-ARBA"/>
</dbReference>
<dbReference type="GO" id="GO:0050085">
    <property type="term" value="F:mannitol 2-dehydrogenase (NADP+) activity"/>
    <property type="evidence" value="ECO:0007669"/>
    <property type="project" value="UniProtKB-EC"/>
</dbReference>
<evidence type="ECO:0000256" key="1">
    <source>
        <dbReference type="ARBA" id="ARBA00006484"/>
    </source>
</evidence>
<keyword evidence="8" id="KW-1185">Reference proteome</keyword>
<keyword evidence="2" id="KW-0521">NADP</keyword>
<dbReference type="FunFam" id="3.40.50.720:FF:000090">
    <property type="entry name" value="NADP-dependent mannitol dehydrogenase"/>
    <property type="match status" value="1"/>
</dbReference>
<dbReference type="EC" id="1.1.1.138" evidence="5"/>
<dbReference type="PANTHER" id="PTHR42760:SF103">
    <property type="entry name" value="SHORT-CHAIN DEHYDROGENASE_REDUCTASE SDR"/>
    <property type="match status" value="1"/>
</dbReference>
<evidence type="ECO:0000313" key="7">
    <source>
        <dbReference type="EMBL" id="WPH02511.1"/>
    </source>
</evidence>
<dbReference type="PANTHER" id="PTHR42760">
    <property type="entry name" value="SHORT-CHAIN DEHYDROGENASES/REDUCTASES FAMILY MEMBER"/>
    <property type="match status" value="1"/>
</dbReference>
<evidence type="ECO:0000256" key="2">
    <source>
        <dbReference type="ARBA" id="ARBA00022857"/>
    </source>
</evidence>
<dbReference type="PRINTS" id="PR00081">
    <property type="entry name" value="GDHRDH"/>
</dbReference>
<proteinExistence type="inferred from homology"/>